<feature type="domain" description="Impact N-terminal" evidence="2">
    <location>
        <begin position="18"/>
        <end position="124"/>
    </location>
</feature>
<dbReference type="Pfam" id="PF01205">
    <property type="entry name" value="Impact_N"/>
    <property type="match status" value="1"/>
</dbReference>
<dbReference type="GO" id="GO:0006446">
    <property type="term" value="P:regulation of translational initiation"/>
    <property type="evidence" value="ECO:0007669"/>
    <property type="project" value="TreeGrafter"/>
</dbReference>
<dbReference type="InterPro" id="IPR036956">
    <property type="entry name" value="Impact_N_sf"/>
</dbReference>
<dbReference type="PANTHER" id="PTHR16301:SF20">
    <property type="entry name" value="IMPACT FAMILY MEMBER YIGZ"/>
    <property type="match status" value="1"/>
</dbReference>
<evidence type="ECO:0000259" key="2">
    <source>
        <dbReference type="Pfam" id="PF01205"/>
    </source>
</evidence>
<dbReference type="PROSITE" id="PS00910">
    <property type="entry name" value="UPF0029"/>
    <property type="match status" value="1"/>
</dbReference>
<reference evidence="3 4" key="1">
    <citation type="journal article" date="2012" name="Genome Biol. Evol.">
        <title>Genome Sequence of the Mesophilic Thermotogales Bacterium Mesotoga prima MesG1.Ag.4.2 Reveals the Largest Thermotogales Genome To Date.</title>
        <authorList>
            <person name="Zhaxybayeva O."/>
            <person name="Swithers K.S."/>
            <person name="Foght J."/>
            <person name="Green A.G."/>
            <person name="Bruce D."/>
            <person name="Detter C."/>
            <person name="Han S."/>
            <person name="Teshima H."/>
            <person name="Han J."/>
            <person name="Woyke T."/>
            <person name="Pitluck S."/>
            <person name="Nolan M."/>
            <person name="Ivanova N."/>
            <person name="Pati A."/>
            <person name="Land M.L."/>
            <person name="Dlutek M."/>
            <person name="Doolittle W.F."/>
            <person name="Noll K.M."/>
            <person name="Nesbo C.L."/>
        </authorList>
    </citation>
    <scope>NUCLEOTIDE SEQUENCE [LARGE SCALE GENOMIC DNA]</scope>
    <source>
        <strain evidence="4">mesG1.Ag.4.2</strain>
    </source>
</reference>
<dbReference type="AlphaFoldDB" id="I2F3L8"/>
<dbReference type="InterPro" id="IPR001498">
    <property type="entry name" value="Impact_N"/>
</dbReference>
<dbReference type="InterPro" id="IPR023582">
    <property type="entry name" value="Impact"/>
</dbReference>
<dbReference type="SUPFAM" id="SSF54211">
    <property type="entry name" value="Ribosomal protein S5 domain 2-like"/>
    <property type="match status" value="1"/>
</dbReference>
<evidence type="ECO:0000313" key="4">
    <source>
        <dbReference type="Proteomes" id="UP000002881"/>
    </source>
</evidence>
<evidence type="ECO:0000256" key="1">
    <source>
        <dbReference type="ARBA" id="ARBA00007665"/>
    </source>
</evidence>
<organism evidence="3 4">
    <name type="scientific">Mesotoga prima MesG1.Ag.4.2</name>
    <dbReference type="NCBI Taxonomy" id="660470"/>
    <lineage>
        <taxon>Bacteria</taxon>
        <taxon>Thermotogati</taxon>
        <taxon>Thermotogota</taxon>
        <taxon>Thermotogae</taxon>
        <taxon>Kosmotogales</taxon>
        <taxon>Kosmotogaceae</taxon>
        <taxon>Mesotoga</taxon>
    </lineage>
</organism>
<accession>I2F3L8</accession>
<dbReference type="eggNOG" id="COG1739">
    <property type="taxonomic scope" value="Bacteria"/>
</dbReference>
<dbReference type="STRING" id="660470.Theba_0807"/>
<dbReference type="InterPro" id="IPR020569">
    <property type="entry name" value="UPF0029_Impact_CS"/>
</dbReference>
<evidence type="ECO:0000313" key="3">
    <source>
        <dbReference type="EMBL" id="AFK06521.1"/>
    </source>
</evidence>
<dbReference type="PANTHER" id="PTHR16301">
    <property type="entry name" value="IMPACT-RELATED"/>
    <property type="match status" value="1"/>
</dbReference>
<comment type="similarity">
    <text evidence="1">Belongs to the IMPACT family.</text>
</comment>
<dbReference type="EMBL" id="CP003532">
    <property type="protein sequence ID" value="AFK06521.1"/>
    <property type="molecule type" value="Genomic_DNA"/>
</dbReference>
<keyword evidence="4" id="KW-1185">Reference proteome</keyword>
<dbReference type="HOGENOM" id="CLU_083552_1_0_0"/>
<dbReference type="GO" id="GO:0005737">
    <property type="term" value="C:cytoplasm"/>
    <property type="evidence" value="ECO:0007669"/>
    <property type="project" value="TreeGrafter"/>
</dbReference>
<dbReference type="GeneID" id="87106648"/>
<dbReference type="Gene3D" id="3.30.230.30">
    <property type="entry name" value="Impact, N-terminal domain"/>
    <property type="match status" value="1"/>
</dbReference>
<dbReference type="InterPro" id="IPR020568">
    <property type="entry name" value="Ribosomal_Su5_D2-typ_SF"/>
</dbReference>
<gene>
    <name evidence="3" type="ORF">Theba_0807</name>
</gene>
<proteinExistence type="inferred from homology"/>
<dbReference type="RefSeq" id="WP_014730573.1">
    <property type="nucleotide sequence ID" value="NC_017934.1"/>
</dbReference>
<sequence>MSCKKSLLEPGHFEINVRRSRFVGDGARCECEEEAKSFIKSLSQRYANADHCCWAYRISLQGREIANYSDAGEPHGSAGKPILGAIESLELTDVVVVVTRYFGGTKLGVRGLIDAYGETAAGALRAGKPALYCPGLELVVEMTYSQWNDFIRLFGEDKDYSVRKVDYSERVFASLAVQEKNIERIMGFLEDRRIFHKSGEELSFVSPVE</sequence>
<dbReference type="KEGG" id="mpg:Theba_0807"/>
<name>I2F3L8_9BACT</name>
<dbReference type="Proteomes" id="UP000002881">
    <property type="component" value="Chromosome"/>
</dbReference>
<protein>
    <recommendedName>
        <fullName evidence="2">Impact N-terminal domain-containing protein</fullName>
    </recommendedName>
</protein>